<gene>
    <name evidence="2" type="ORF">I5907_12415</name>
</gene>
<accession>A0A931E3P8</accession>
<dbReference type="RefSeq" id="WP_196991142.1">
    <property type="nucleotide sequence ID" value="NZ_JADWYR010000002.1"/>
</dbReference>
<name>A0A931E3P8_9BACT</name>
<dbReference type="Proteomes" id="UP000628448">
    <property type="component" value="Unassembled WGS sequence"/>
</dbReference>
<evidence type="ECO:0000313" key="3">
    <source>
        <dbReference type="Proteomes" id="UP000628448"/>
    </source>
</evidence>
<dbReference type="AlphaFoldDB" id="A0A931E3P8"/>
<feature type="coiled-coil region" evidence="1">
    <location>
        <begin position="255"/>
        <end position="321"/>
    </location>
</feature>
<proteinExistence type="predicted"/>
<dbReference type="EMBL" id="JADWYR010000002">
    <property type="protein sequence ID" value="MBG9377040.1"/>
    <property type="molecule type" value="Genomic_DNA"/>
</dbReference>
<sequence>MKPAKPTMLSPLDFTTLDSSKSYPLHRLHDTLHVHLLHPDYLLIDFYINQDNEKVFVYADKNINRSGGIYKTEVTPVIIKKQPLFTVHGNVYYDVYYQSNIDTPFYERDIYQHTIRTSLDITYKGKYPVRLNFSTRFSNSGMIRDITGIGFNFNPQQFKNTLTDKVQAYVLRQLSGNKLIDSLKRELDKKVAALQQLRYQVERPDLLQQMIEARERAYVAKLHASKDSAISSNINSLKNSVVTVLTNNDSEGSGKNQTSDLYEKMANKKSQLENKADSALQRLETSVAKHKQQYDSLKQEVDTLQQRYQKVLAVYEKLKAKAINNIALAKNPEALQSELQSLGIPDTVLPKGYKKLMALRSVGIGRSIVDYSELSAKNITINGLQVEYNPSYYVAVATGFIDYRFRDYIVNTTRYKQYLNIIRAGYGMKDGNNTILTLFQGKKQVYSYYSSNSGGAVNSPQPDYNIVGFTVEKRYRLDQNNFITAEFGKSSLPYFRRTGEKSNLVSSALTFKDRTNEAYAVKVSSFIPSTQTRINGMYKHTGADYQSFSYFTTSSTQNAWQLKVEQPFLKRRLTFTGSLRKNDFSSPYASNNFQSNTLFKSIQATIRIKKLPIVSLGYFPTAQLIKANDDLYFENYYYTLTGTASHSYRYKGTQINTLLTYIRFYNKQPDSSFVYFNTRNIMLNQAFYFKRVTWQLTASQTKSTDYTLYTTGTNVQLKLREWLLIGGGVKYNNQTIINQQQVGYSANTTVRVPHMGSLQLFVEKGFIPGLNRQLIENKVGRLTFIRNF</sequence>
<protein>
    <submittedName>
        <fullName evidence="2">Uncharacterized protein</fullName>
    </submittedName>
</protein>
<evidence type="ECO:0000313" key="2">
    <source>
        <dbReference type="EMBL" id="MBG9377040.1"/>
    </source>
</evidence>
<organism evidence="2 3">
    <name type="scientific">Panacibacter microcysteis</name>
    <dbReference type="NCBI Taxonomy" id="2793269"/>
    <lineage>
        <taxon>Bacteria</taxon>
        <taxon>Pseudomonadati</taxon>
        <taxon>Bacteroidota</taxon>
        <taxon>Chitinophagia</taxon>
        <taxon>Chitinophagales</taxon>
        <taxon>Chitinophagaceae</taxon>
        <taxon>Panacibacter</taxon>
    </lineage>
</organism>
<keyword evidence="3" id="KW-1185">Reference proteome</keyword>
<keyword evidence="1" id="KW-0175">Coiled coil</keyword>
<evidence type="ECO:0000256" key="1">
    <source>
        <dbReference type="SAM" id="Coils"/>
    </source>
</evidence>
<reference evidence="2" key="1">
    <citation type="submission" date="2020-11" db="EMBL/GenBank/DDBJ databases">
        <title>Bacterial whole genome sequence for Panacibacter sp. DH6.</title>
        <authorList>
            <person name="Le V."/>
            <person name="Ko S."/>
            <person name="Ahn C.-Y."/>
            <person name="Oh H.-M."/>
        </authorList>
    </citation>
    <scope>NUCLEOTIDE SEQUENCE</scope>
    <source>
        <strain evidence="2">DH6</strain>
    </source>
</reference>
<comment type="caution">
    <text evidence="2">The sequence shown here is derived from an EMBL/GenBank/DDBJ whole genome shotgun (WGS) entry which is preliminary data.</text>
</comment>